<dbReference type="Pfam" id="PF00202">
    <property type="entry name" value="Aminotran_3"/>
    <property type="match status" value="1"/>
</dbReference>
<dbReference type="EMBL" id="BARW01034461">
    <property type="protein sequence ID" value="GAJ06684.1"/>
    <property type="molecule type" value="Genomic_DNA"/>
</dbReference>
<dbReference type="InterPro" id="IPR050103">
    <property type="entry name" value="Class-III_PLP-dep_AT"/>
</dbReference>
<dbReference type="GO" id="GO:0030170">
    <property type="term" value="F:pyridoxal phosphate binding"/>
    <property type="evidence" value="ECO:0007669"/>
    <property type="project" value="InterPro"/>
</dbReference>
<gene>
    <name evidence="3" type="ORF">S12H4_54011</name>
</gene>
<dbReference type="Gene3D" id="3.40.640.10">
    <property type="entry name" value="Type I PLP-dependent aspartate aminotransferase-like (Major domain)"/>
    <property type="match status" value="1"/>
</dbReference>
<evidence type="ECO:0000313" key="3">
    <source>
        <dbReference type="EMBL" id="GAJ06684.1"/>
    </source>
</evidence>
<comment type="cofactor">
    <cofactor evidence="1">
        <name>pyridoxal 5'-phosphate</name>
        <dbReference type="ChEBI" id="CHEBI:597326"/>
    </cofactor>
</comment>
<dbReference type="PROSITE" id="PS00600">
    <property type="entry name" value="AA_TRANSFER_CLASS_3"/>
    <property type="match status" value="1"/>
</dbReference>
<dbReference type="GO" id="GO:0033094">
    <property type="term" value="F:putrescine--2-oxoglutarate transaminase activity"/>
    <property type="evidence" value="ECO:0007669"/>
    <property type="project" value="TreeGrafter"/>
</dbReference>
<sequence length="230" mass="24884">TGEEIAAVLLEPIQGEGGAIIPPDDYFPKVREICDRHSVLLIADEVQTGMGCTGKMFCMDHYGVAPDIMALGKAFGGAVMPIGAFVSTKEIWEKMTPNPFLHTTTFGGNPIACAAAIAAINVLLEERLPEQAAEKGDYFIPKLVNLMSKYPNICDECRGRGLMIGMQFTSDEAGYEVAKGLFEEGILVAGTLINAKAIRIEPPLTITKEELDIVLKALEKVFSKVSKQFS</sequence>
<dbReference type="InterPro" id="IPR015421">
    <property type="entry name" value="PyrdxlP-dep_Trfase_major"/>
</dbReference>
<dbReference type="GO" id="GO:0042802">
    <property type="term" value="F:identical protein binding"/>
    <property type="evidence" value="ECO:0007669"/>
    <property type="project" value="TreeGrafter"/>
</dbReference>
<keyword evidence="2" id="KW-0663">Pyridoxal phosphate</keyword>
<name>X1TN47_9ZZZZ</name>
<reference evidence="3" key="1">
    <citation type="journal article" date="2014" name="Front. Microbiol.">
        <title>High frequency of phylogenetically diverse reductive dehalogenase-homologous genes in deep subseafloor sedimentary metagenomes.</title>
        <authorList>
            <person name="Kawai M."/>
            <person name="Futagami T."/>
            <person name="Toyoda A."/>
            <person name="Takaki Y."/>
            <person name="Nishi S."/>
            <person name="Hori S."/>
            <person name="Arai W."/>
            <person name="Tsubouchi T."/>
            <person name="Morono Y."/>
            <person name="Uchiyama I."/>
            <person name="Ito T."/>
            <person name="Fujiyama A."/>
            <person name="Inagaki F."/>
            <person name="Takami H."/>
        </authorList>
    </citation>
    <scope>NUCLEOTIDE SEQUENCE</scope>
    <source>
        <strain evidence="3">Expedition CK06-06</strain>
    </source>
</reference>
<accession>X1TN47</accession>
<comment type="caution">
    <text evidence="3">The sequence shown here is derived from an EMBL/GenBank/DDBJ whole genome shotgun (WGS) entry which is preliminary data.</text>
</comment>
<dbReference type="AlphaFoldDB" id="X1TN47"/>
<evidence type="ECO:0000256" key="1">
    <source>
        <dbReference type="ARBA" id="ARBA00001933"/>
    </source>
</evidence>
<dbReference type="PANTHER" id="PTHR11986">
    <property type="entry name" value="AMINOTRANSFERASE CLASS III"/>
    <property type="match status" value="1"/>
</dbReference>
<evidence type="ECO:0000256" key="2">
    <source>
        <dbReference type="ARBA" id="ARBA00022898"/>
    </source>
</evidence>
<dbReference type="InterPro" id="IPR005814">
    <property type="entry name" value="Aminotrans_3"/>
</dbReference>
<dbReference type="PANTHER" id="PTHR11986:SF112">
    <property type="entry name" value="PUTRESCINE AMINOTRANSFERASE"/>
    <property type="match status" value="1"/>
</dbReference>
<evidence type="ECO:0008006" key="4">
    <source>
        <dbReference type="Google" id="ProtNLM"/>
    </source>
</evidence>
<dbReference type="InterPro" id="IPR015422">
    <property type="entry name" value="PyrdxlP-dep_Trfase_small"/>
</dbReference>
<dbReference type="SUPFAM" id="SSF53383">
    <property type="entry name" value="PLP-dependent transferases"/>
    <property type="match status" value="1"/>
</dbReference>
<dbReference type="Gene3D" id="3.90.1150.10">
    <property type="entry name" value="Aspartate Aminotransferase, domain 1"/>
    <property type="match status" value="1"/>
</dbReference>
<protein>
    <recommendedName>
        <fullName evidence="4">Ornithine aminotransferase</fullName>
    </recommendedName>
</protein>
<feature type="non-terminal residue" evidence="3">
    <location>
        <position position="1"/>
    </location>
</feature>
<organism evidence="3">
    <name type="scientific">marine sediment metagenome</name>
    <dbReference type="NCBI Taxonomy" id="412755"/>
    <lineage>
        <taxon>unclassified sequences</taxon>
        <taxon>metagenomes</taxon>
        <taxon>ecological metagenomes</taxon>
    </lineage>
</organism>
<dbReference type="InterPro" id="IPR015424">
    <property type="entry name" value="PyrdxlP-dep_Trfase"/>
</dbReference>
<dbReference type="GO" id="GO:0009447">
    <property type="term" value="P:putrescine catabolic process"/>
    <property type="evidence" value="ECO:0007669"/>
    <property type="project" value="TreeGrafter"/>
</dbReference>
<proteinExistence type="predicted"/>
<dbReference type="InterPro" id="IPR049704">
    <property type="entry name" value="Aminotrans_3_PPA_site"/>
</dbReference>